<dbReference type="Proteomes" id="UP000712600">
    <property type="component" value="Unassembled WGS sequence"/>
</dbReference>
<dbReference type="PANTHER" id="PTHR24056">
    <property type="entry name" value="CELL DIVISION PROTEIN KINASE"/>
    <property type="match status" value="1"/>
</dbReference>
<evidence type="ECO:0000256" key="7">
    <source>
        <dbReference type="ARBA" id="ARBA00022840"/>
    </source>
</evidence>
<dbReference type="InterPro" id="IPR050108">
    <property type="entry name" value="CDK"/>
</dbReference>
<feature type="domain" description="Protein kinase" evidence="13">
    <location>
        <begin position="1"/>
        <end position="244"/>
    </location>
</feature>
<evidence type="ECO:0000256" key="8">
    <source>
        <dbReference type="ARBA" id="ARBA00023136"/>
    </source>
</evidence>
<keyword evidence="6" id="KW-0547">Nucleotide-binding</keyword>
<comment type="similarity">
    <text evidence="2">Belongs to the protein kinase superfamily. CMGC Ser/Thr protein kinase family. CDC2/CDKX subfamily.</text>
</comment>
<evidence type="ECO:0000313" key="14">
    <source>
        <dbReference type="EMBL" id="KAF3574462.1"/>
    </source>
</evidence>
<dbReference type="GO" id="GO:0005524">
    <property type="term" value="F:ATP binding"/>
    <property type="evidence" value="ECO:0007669"/>
    <property type="project" value="UniProtKB-KW"/>
</dbReference>
<dbReference type="Pfam" id="PF00069">
    <property type="entry name" value="Pkinase"/>
    <property type="match status" value="1"/>
</dbReference>
<dbReference type="InterPro" id="IPR000719">
    <property type="entry name" value="Prot_kinase_dom"/>
</dbReference>
<feature type="region of interest" description="Disordered" evidence="12">
    <location>
        <begin position="382"/>
        <end position="430"/>
    </location>
</feature>
<dbReference type="Gene3D" id="3.30.200.20">
    <property type="entry name" value="Phosphorylase Kinase, domain 1"/>
    <property type="match status" value="1"/>
</dbReference>
<sequence length="649" mass="71772">MAREILILRRLDHPNVIKLQGLVTSNLSCNIHLVFEYMEHDLTGLLSSPDVSFTTPQIKCYMKQLLSGLDHCHARGVMHRDIKGSNLLVNNEGVLKVADFGLANFCNASGNNKQQPLTSRVVTLWYRPPELLLGATEYGASVDLWSVGCVFAELLLKKPVLQGRTEVEQLHKIFKLCGSPPADYWKKSKLPHAMLFKPQQHYDGCLRETLKDLSEADITLIETLLSVEPHKRGTASTALVSQYFTSEPFACDPSSLPVYSPSKEIDAKHREDATRKKISGNGRRGTEVRKPTRKPPAFAKLPPPNCVQDARRPSQTFQKRYGHSVHNSIDSEASLYGKLQNPSSEHEKEEASSHVKHASQGDVPFSGPLQVSVSSGFAWAKRRKDGSHNRSLSRGYIPNLLGPSPAFSESTDVESKINENEKEEKDSQDREAYEMLKLSMLKKWRQLERPDSFDASDEYHSQELSLALYQREEKSAKLNHLVCGTWCVCREGLSEAMLQKTLDYACGAGADCGPIHQNGPCFNPNTVKSHCSYAVNSFFQKKRQSQGTCDFAGTATVSASDPSYTTCAFPASSSGSGTMTPVTTTPSTRIPTTTNTRPYTVTPSTGGGLGIPAGGFNPDYTDPSYSFGSKLQNPRATTLFLFMLFYLLI</sequence>
<keyword evidence="10" id="KW-0325">Glycoprotein</keyword>
<dbReference type="GO" id="GO:0000307">
    <property type="term" value="C:cyclin-dependent protein kinase holoenzyme complex"/>
    <property type="evidence" value="ECO:0007669"/>
    <property type="project" value="TreeGrafter"/>
</dbReference>
<evidence type="ECO:0000256" key="2">
    <source>
        <dbReference type="ARBA" id="ARBA00006485"/>
    </source>
</evidence>
<keyword evidence="11" id="KW-0449">Lipoprotein</keyword>
<accession>A0A8S9RQF3</accession>
<keyword evidence="5" id="KW-0732">Signal</keyword>
<dbReference type="InterPro" id="IPR011009">
    <property type="entry name" value="Kinase-like_dom_sf"/>
</dbReference>
<dbReference type="GO" id="GO:0032968">
    <property type="term" value="P:positive regulation of transcription elongation by RNA polymerase II"/>
    <property type="evidence" value="ECO:0007669"/>
    <property type="project" value="TreeGrafter"/>
</dbReference>
<evidence type="ECO:0000256" key="1">
    <source>
        <dbReference type="ARBA" id="ARBA00004609"/>
    </source>
</evidence>
<dbReference type="SUPFAM" id="SSF56112">
    <property type="entry name" value="Protein kinase-like (PK-like)"/>
    <property type="match status" value="1"/>
</dbReference>
<feature type="compositionally biased region" description="Basic and acidic residues" evidence="12">
    <location>
        <begin position="344"/>
        <end position="353"/>
    </location>
</feature>
<evidence type="ECO:0000256" key="11">
    <source>
        <dbReference type="ARBA" id="ARBA00023288"/>
    </source>
</evidence>
<comment type="subcellular location">
    <subcellularLocation>
        <location evidence="1">Cell membrane</location>
        <topology evidence="1">Lipid-anchor</topology>
        <topology evidence="1">GPI-anchor</topology>
    </subcellularLocation>
</comment>
<name>A0A8S9RQF3_BRACR</name>
<dbReference type="Pfam" id="PF07983">
    <property type="entry name" value="X8"/>
    <property type="match status" value="1"/>
</dbReference>
<keyword evidence="4" id="KW-0336">GPI-anchor</keyword>
<evidence type="ECO:0000256" key="9">
    <source>
        <dbReference type="ARBA" id="ARBA00023157"/>
    </source>
</evidence>
<dbReference type="SMART" id="SM00768">
    <property type="entry name" value="X8"/>
    <property type="match status" value="1"/>
</dbReference>
<dbReference type="GO" id="GO:0098552">
    <property type="term" value="C:side of membrane"/>
    <property type="evidence" value="ECO:0007669"/>
    <property type="project" value="UniProtKB-KW"/>
</dbReference>
<feature type="compositionally biased region" description="Basic and acidic residues" evidence="12">
    <location>
        <begin position="263"/>
        <end position="275"/>
    </location>
</feature>
<protein>
    <recommendedName>
        <fullName evidence="13">Protein kinase domain-containing protein</fullName>
    </recommendedName>
</protein>
<dbReference type="PANTHER" id="PTHR24056:SF228">
    <property type="entry name" value="PROTEIN IMPAIRED IN BABA-INDUCED STERILITY 1"/>
    <property type="match status" value="1"/>
</dbReference>
<evidence type="ECO:0000313" key="15">
    <source>
        <dbReference type="Proteomes" id="UP000712600"/>
    </source>
</evidence>
<feature type="region of interest" description="Disordered" evidence="12">
    <location>
        <begin position="578"/>
        <end position="604"/>
    </location>
</feature>
<dbReference type="GO" id="GO:0005886">
    <property type="term" value="C:plasma membrane"/>
    <property type="evidence" value="ECO:0007669"/>
    <property type="project" value="UniProtKB-SubCell"/>
</dbReference>
<keyword evidence="3" id="KW-1003">Cell membrane</keyword>
<dbReference type="AlphaFoldDB" id="A0A8S9RQF3"/>
<comment type="caution">
    <text evidence="14">The sequence shown here is derived from an EMBL/GenBank/DDBJ whole genome shotgun (WGS) entry which is preliminary data.</text>
</comment>
<evidence type="ECO:0000256" key="4">
    <source>
        <dbReference type="ARBA" id="ARBA00022622"/>
    </source>
</evidence>
<evidence type="ECO:0000256" key="6">
    <source>
        <dbReference type="ARBA" id="ARBA00022741"/>
    </source>
</evidence>
<dbReference type="GO" id="GO:0009506">
    <property type="term" value="C:plasmodesma"/>
    <property type="evidence" value="ECO:0007669"/>
    <property type="project" value="UniProtKB-ARBA"/>
</dbReference>
<dbReference type="PROSITE" id="PS50011">
    <property type="entry name" value="PROTEIN_KINASE_DOM"/>
    <property type="match status" value="1"/>
</dbReference>
<dbReference type="InterPro" id="IPR012946">
    <property type="entry name" value="X8"/>
</dbReference>
<dbReference type="PROSITE" id="PS00108">
    <property type="entry name" value="PROTEIN_KINASE_ST"/>
    <property type="match status" value="1"/>
</dbReference>
<evidence type="ECO:0000256" key="12">
    <source>
        <dbReference type="SAM" id="MobiDB-lite"/>
    </source>
</evidence>
<dbReference type="FunFam" id="1.10.510.10:FF:000043">
    <property type="entry name" value="probable serine/threonine-protein kinase At1g54610"/>
    <property type="match status" value="1"/>
</dbReference>
<organism evidence="14 15">
    <name type="scientific">Brassica cretica</name>
    <name type="common">Mustard</name>
    <dbReference type="NCBI Taxonomy" id="69181"/>
    <lineage>
        <taxon>Eukaryota</taxon>
        <taxon>Viridiplantae</taxon>
        <taxon>Streptophyta</taxon>
        <taxon>Embryophyta</taxon>
        <taxon>Tracheophyta</taxon>
        <taxon>Spermatophyta</taxon>
        <taxon>Magnoliopsida</taxon>
        <taxon>eudicotyledons</taxon>
        <taxon>Gunneridae</taxon>
        <taxon>Pentapetalae</taxon>
        <taxon>rosids</taxon>
        <taxon>malvids</taxon>
        <taxon>Brassicales</taxon>
        <taxon>Brassicaceae</taxon>
        <taxon>Brassiceae</taxon>
        <taxon>Brassica</taxon>
    </lineage>
</organism>
<proteinExistence type="inferred from homology"/>
<evidence type="ECO:0000256" key="10">
    <source>
        <dbReference type="ARBA" id="ARBA00023180"/>
    </source>
</evidence>
<evidence type="ECO:0000259" key="13">
    <source>
        <dbReference type="PROSITE" id="PS50011"/>
    </source>
</evidence>
<reference evidence="14" key="1">
    <citation type="submission" date="2019-12" db="EMBL/GenBank/DDBJ databases">
        <title>Genome sequencing and annotation of Brassica cretica.</title>
        <authorList>
            <person name="Studholme D.J."/>
            <person name="Sarris P."/>
        </authorList>
    </citation>
    <scope>NUCLEOTIDE SEQUENCE</scope>
    <source>
        <strain evidence="14">PFS-109/04</strain>
        <tissue evidence="14">Leaf</tissue>
    </source>
</reference>
<keyword evidence="7" id="KW-0067">ATP-binding</keyword>
<dbReference type="Gene3D" id="1.20.58.1040">
    <property type="match status" value="1"/>
</dbReference>
<feature type="compositionally biased region" description="Basic and acidic residues" evidence="12">
    <location>
        <begin position="413"/>
        <end position="430"/>
    </location>
</feature>
<dbReference type="Gene3D" id="1.10.510.10">
    <property type="entry name" value="Transferase(Phosphotransferase) domain 1"/>
    <property type="match status" value="1"/>
</dbReference>
<dbReference type="SMART" id="SM00220">
    <property type="entry name" value="S_TKc"/>
    <property type="match status" value="1"/>
</dbReference>
<evidence type="ECO:0000256" key="3">
    <source>
        <dbReference type="ARBA" id="ARBA00022475"/>
    </source>
</evidence>
<keyword evidence="8" id="KW-0472">Membrane</keyword>
<evidence type="ECO:0000256" key="5">
    <source>
        <dbReference type="ARBA" id="ARBA00022729"/>
    </source>
</evidence>
<dbReference type="FunFam" id="1.20.58.1040:FF:000001">
    <property type="entry name" value="Glucan endo-1,3-beta-glucosidase 4"/>
    <property type="match status" value="1"/>
</dbReference>
<feature type="region of interest" description="Disordered" evidence="12">
    <location>
        <begin position="263"/>
        <end position="367"/>
    </location>
</feature>
<gene>
    <name evidence="14" type="ORF">F2Q69_00061044</name>
</gene>
<dbReference type="InterPro" id="IPR008271">
    <property type="entry name" value="Ser/Thr_kinase_AS"/>
</dbReference>
<dbReference type="GO" id="GO:0005634">
    <property type="term" value="C:nucleus"/>
    <property type="evidence" value="ECO:0007669"/>
    <property type="project" value="TreeGrafter"/>
</dbReference>
<keyword evidence="9" id="KW-1015">Disulfide bond</keyword>
<dbReference type="GO" id="GO:0008353">
    <property type="term" value="F:RNA polymerase II CTD heptapeptide repeat kinase activity"/>
    <property type="evidence" value="ECO:0007669"/>
    <property type="project" value="TreeGrafter"/>
</dbReference>
<dbReference type="EMBL" id="QGKX02000095">
    <property type="protein sequence ID" value="KAF3574462.1"/>
    <property type="molecule type" value="Genomic_DNA"/>
</dbReference>